<dbReference type="PANTHER" id="PTHR13398">
    <property type="entry name" value="GDP-FUCOSE PROTEIN O-FUCOSYLTRANSFERASE 2"/>
    <property type="match status" value="1"/>
</dbReference>
<evidence type="ECO:0000256" key="13">
    <source>
        <dbReference type="SAM" id="MobiDB-lite"/>
    </source>
</evidence>
<protein>
    <recommendedName>
        <fullName evidence="9">GDP-fucose protein O-fucosyltransferase 2</fullName>
        <ecNumber evidence="3">2.4.1.221</ecNumber>
    </recommendedName>
    <alternativeName>
        <fullName evidence="10">Peptide-O-fucosyltransferase 2</fullName>
    </alternativeName>
</protein>
<name>A0ABM0GLA1_SACKO</name>
<dbReference type="CDD" id="cd11296">
    <property type="entry name" value="O-FucT_like"/>
    <property type="match status" value="1"/>
</dbReference>
<evidence type="ECO:0000313" key="15">
    <source>
        <dbReference type="RefSeq" id="XP_002732415.1"/>
    </source>
</evidence>
<keyword evidence="6" id="KW-0294">Fucose metabolism</keyword>
<sequence>MRPSRKWRRLLVVVMAIFAVVVIIDEYGQTESKVRATTSFAEIDKAAAGRASAGTHKSSNGDTKQDSMTDINVSKQDSQPAVEPTSDQTNQRYLFPIFPNKKGAGNNVQYQAFRNAAAFCLLSNRTLVLTPFFNLGGYVRDISKEEQNPFNETFDETNLKSLLPVTTVETFLRHCSGNLTVFNYIWRNMMRPVLRKSAMSSVSVAYRDVFNIELPDFDDTIRENKYEMTMNSNITCLCLLDYFPNRPAYDDKLADALGLVNAHLKKAQYIRHAVDSVTMRMCNGNSFLAFHWRNKSGEISSLRGESDRTEYVENAMMANELVPNITHLIVSQMNRYSMGCVYVAHPTWSSEIIDYLSSALPRHLIYDSSDIFRLLGNDGSDVWRDDYKLSLLEQEICLRADMFIGTSDSSWSVSVVTERNAMRKKSFYLTEIMPDAHSFIRGFRKFKT</sequence>
<evidence type="ECO:0000256" key="12">
    <source>
        <dbReference type="ARBA" id="ARBA00048647"/>
    </source>
</evidence>
<keyword evidence="7" id="KW-0119">Carbohydrate metabolism</keyword>
<evidence type="ECO:0000256" key="7">
    <source>
        <dbReference type="ARBA" id="ARBA00023277"/>
    </source>
</evidence>
<evidence type="ECO:0000313" key="14">
    <source>
        <dbReference type="Proteomes" id="UP000694865"/>
    </source>
</evidence>
<gene>
    <name evidence="15" type="primary">LOC100366954</name>
</gene>
<dbReference type="Gene3D" id="3.40.50.11340">
    <property type="match status" value="1"/>
</dbReference>
<evidence type="ECO:0000256" key="6">
    <source>
        <dbReference type="ARBA" id="ARBA00023253"/>
    </source>
</evidence>
<dbReference type="InterPro" id="IPR019378">
    <property type="entry name" value="GDP-Fuc_O-FucTrfase"/>
</dbReference>
<proteinExistence type="inferred from homology"/>
<evidence type="ECO:0000256" key="10">
    <source>
        <dbReference type="ARBA" id="ARBA00033083"/>
    </source>
</evidence>
<evidence type="ECO:0000256" key="5">
    <source>
        <dbReference type="ARBA" id="ARBA00022824"/>
    </source>
</evidence>
<comment type="pathway">
    <text evidence="2">Protein modification; protein glycosylation.</text>
</comment>
<evidence type="ECO:0000256" key="3">
    <source>
        <dbReference type="ARBA" id="ARBA00012196"/>
    </source>
</evidence>
<keyword evidence="14" id="KW-1185">Reference proteome</keyword>
<dbReference type="Pfam" id="PF10250">
    <property type="entry name" value="O-FucT"/>
    <property type="match status" value="1"/>
</dbReference>
<reference evidence="15" key="1">
    <citation type="submission" date="2025-08" db="UniProtKB">
        <authorList>
            <consortium name="RefSeq"/>
        </authorList>
    </citation>
    <scope>IDENTIFICATION</scope>
    <source>
        <tissue evidence="15">Testes</tissue>
    </source>
</reference>
<evidence type="ECO:0000256" key="11">
    <source>
        <dbReference type="ARBA" id="ARBA00047273"/>
    </source>
</evidence>
<dbReference type="InterPro" id="IPR045130">
    <property type="entry name" value="OFUT2-like"/>
</dbReference>
<dbReference type="GeneID" id="100366954"/>
<evidence type="ECO:0000256" key="4">
    <source>
        <dbReference type="ARBA" id="ARBA00022679"/>
    </source>
</evidence>
<dbReference type="PANTHER" id="PTHR13398:SF0">
    <property type="entry name" value="GDP-FUCOSE PROTEIN O-FUCOSYLTRANSFERASE 2"/>
    <property type="match status" value="1"/>
</dbReference>
<evidence type="ECO:0000256" key="2">
    <source>
        <dbReference type="ARBA" id="ARBA00004922"/>
    </source>
</evidence>
<feature type="compositionally biased region" description="Polar residues" evidence="13">
    <location>
        <begin position="55"/>
        <end position="87"/>
    </location>
</feature>
<dbReference type="Proteomes" id="UP000694865">
    <property type="component" value="Unplaced"/>
</dbReference>
<dbReference type="EC" id="2.4.1.221" evidence="3"/>
<evidence type="ECO:0000256" key="9">
    <source>
        <dbReference type="ARBA" id="ARBA00026232"/>
    </source>
</evidence>
<keyword evidence="4" id="KW-0808">Transferase</keyword>
<organism evidence="14 15">
    <name type="scientific">Saccoglossus kowalevskii</name>
    <name type="common">Acorn worm</name>
    <dbReference type="NCBI Taxonomy" id="10224"/>
    <lineage>
        <taxon>Eukaryota</taxon>
        <taxon>Metazoa</taxon>
        <taxon>Hemichordata</taxon>
        <taxon>Enteropneusta</taxon>
        <taxon>Harrimaniidae</taxon>
        <taxon>Saccoglossus</taxon>
    </lineage>
</organism>
<comment type="similarity">
    <text evidence="8">Belongs to the glycosyltransferase 68 family.</text>
</comment>
<comment type="subcellular location">
    <subcellularLocation>
        <location evidence="1">Endoplasmic reticulum</location>
    </subcellularLocation>
</comment>
<feature type="region of interest" description="Disordered" evidence="13">
    <location>
        <begin position="51"/>
        <end position="87"/>
    </location>
</feature>
<evidence type="ECO:0000256" key="8">
    <source>
        <dbReference type="ARBA" id="ARBA00025803"/>
    </source>
</evidence>
<dbReference type="RefSeq" id="XP_002732415.1">
    <property type="nucleotide sequence ID" value="XM_002732369.2"/>
</dbReference>
<comment type="catalytic activity">
    <reaction evidence="12">
        <text>L-seryl-[protein] + GDP-beta-L-fucose = 3-O-(alpha-L-fucosyl)-L-seryl-[protein] + GDP + H(+)</text>
        <dbReference type="Rhea" id="RHEA:63644"/>
        <dbReference type="Rhea" id="RHEA-COMP:9863"/>
        <dbReference type="Rhea" id="RHEA-COMP:17914"/>
        <dbReference type="ChEBI" id="CHEBI:15378"/>
        <dbReference type="ChEBI" id="CHEBI:29999"/>
        <dbReference type="ChEBI" id="CHEBI:57273"/>
        <dbReference type="ChEBI" id="CHEBI:58189"/>
        <dbReference type="ChEBI" id="CHEBI:189632"/>
        <dbReference type="EC" id="2.4.1.221"/>
    </reaction>
    <physiologicalReaction direction="left-to-right" evidence="12">
        <dbReference type="Rhea" id="RHEA:63645"/>
    </physiologicalReaction>
</comment>
<evidence type="ECO:0000256" key="1">
    <source>
        <dbReference type="ARBA" id="ARBA00004240"/>
    </source>
</evidence>
<dbReference type="Gene3D" id="3.40.50.11350">
    <property type="match status" value="1"/>
</dbReference>
<keyword evidence="5" id="KW-0256">Endoplasmic reticulum</keyword>
<accession>A0ABM0GLA1</accession>
<comment type="catalytic activity">
    <reaction evidence="11">
        <text>L-threonyl-[protein] + GDP-beta-L-fucose = 3-O-(alpha-L-fucosyl)-L-threonyl-[protein] + GDP + H(+)</text>
        <dbReference type="Rhea" id="RHEA:70491"/>
        <dbReference type="Rhea" id="RHEA-COMP:11060"/>
        <dbReference type="Rhea" id="RHEA-COMP:17915"/>
        <dbReference type="ChEBI" id="CHEBI:15378"/>
        <dbReference type="ChEBI" id="CHEBI:30013"/>
        <dbReference type="ChEBI" id="CHEBI:57273"/>
        <dbReference type="ChEBI" id="CHEBI:58189"/>
        <dbReference type="ChEBI" id="CHEBI:189631"/>
        <dbReference type="EC" id="2.4.1.221"/>
    </reaction>
    <physiologicalReaction direction="left-to-right" evidence="11">
        <dbReference type="Rhea" id="RHEA:70492"/>
    </physiologicalReaction>
</comment>